<dbReference type="Gene3D" id="3.10.290.10">
    <property type="entry name" value="RNA-binding S4 domain"/>
    <property type="match status" value="1"/>
</dbReference>
<dbReference type="EMBL" id="BMCK01000005">
    <property type="protein sequence ID" value="GGD28657.1"/>
    <property type="molecule type" value="Genomic_DNA"/>
</dbReference>
<dbReference type="Proteomes" id="UP000297025">
    <property type="component" value="Chromosome"/>
</dbReference>
<gene>
    <name evidence="3" type="ORF">E2C04_12250</name>
    <name evidence="2" type="ORF">GCM10007231_30220</name>
</gene>
<name>A0A4P7UD53_9ACTN</name>
<dbReference type="OrthoDB" id="9811532at2"/>
<dbReference type="AlphaFoldDB" id="A0A4P7UD53"/>
<keyword evidence="1" id="KW-0694">RNA-binding</keyword>
<dbReference type="SUPFAM" id="SSF55174">
    <property type="entry name" value="Alpha-L RNA-binding motif"/>
    <property type="match status" value="1"/>
</dbReference>
<dbReference type="KEGG" id="ndp:E2C04_12250"/>
<sequence>MTTHPGSGPDPMDVGINDESIRLGQFLKLASLVEHGGEAKELVAQGAVQVNGEVETRRGRQLRDGDVVVLGSQAARVVHGEVEDDLPW</sequence>
<evidence type="ECO:0000313" key="4">
    <source>
        <dbReference type="Proteomes" id="UP000297025"/>
    </source>
</evidence>
<keyword evidence="5" id="KW-1185">Reference proteome</keyword>
<evidence type="ECO:0000313" key="5">
    <source>
        <dbReference type="Proteomes" id="UP000630594"/>
    </source>
</evidence>
<evidence type="ECO:0000256" key="1">
    <source>
        <dbReference type="PROSITE-ProRule" id="PRU00182"/>
    </source>
</evidence>
<dbReference type="GO" id="GO:0003723">
    <property type="term" value="F:RNA binding"/>
    <property type="evidence" value="ECO:0007669"/>
    <property type="project" value="UniProtKB-KW"/>
</dbReference>
<reference evidence="2" key="5">
    <citation type="submission" date="2024-05" db="EMBL/GenBank/DDBJ databases">
        <authorList>
            <person name="Sun Q."/>
            <person name="Sedlacek I."/>
        </authorList>
    </citation>
    <scope>NUCLEOTIDE SEQUENCE</scope>
    <source>
        <strain evidence="2">CCM 7403</strain>
    </source>
</reference>
<dbReference type="Pfam" id="PF13275">
    <property type="entry name" value="S4_2"/>
    <property type="match status" value="1"/>
</dbReference>
<reference evidence="5" key="3">
    <citation type="journal article" date="2019" name="Int. J. Syst. Evol. Microbiol.">
        <title>The Global Catalogue of Microorganisms (GCM) 10K type strain sequencing project: providing services to taxonomists for standard genome sequencing and annotation.</title>
        <authorList>
            <consortium name="The Broad Institute Genomics Platform"/>
            <consortium name="The Broad Institute Genome Sequencing Center for Infectious Disease"/>
            <person name="Wu L."/>
            <person name="Ma J."/>
        </authorList>
    </citation>
    <scope>NUCLEOTIDE SEQUENCE [LARGE SCALE GENOMIC DNA]</scope>
    <source>
        <strain evidence="5">CCM 7403</strain>
    </source>
</reference>
<proteinExistence type="predicted"/>
<reference evidence="2" key="2">
    <citation type="journal article" date="2014" name="Int. J. Syst. Evol. Microbiol.">
        <title>Complete genome of a new Firmicutes species belonging to the dominant human colonic microbiota ('Ruminococcus bicirculans') reveals two chromosomes and a selective capacity to utilize plant glucans.</title>
        <authorList>
            <consortium name="NISC Comparative Sequencing Program"/>
            <person name="Wegmann U."/>
            <person name="Louis P."/>
            <person name="Goesmann A."/>
            <person name="Henrissat B."/>
            <person name="Duncan S.H."/>
            <person name="Flint H.J."/>
        </authorList>
    </citation>
    <scope>NUCLEOTIDE SEQUENCE</scope>
    <source>
        <strain evidence="2">CCM 7403</strain>
    </source>
</reference>
<dbReference type="PROSITE" id="PS50889">
    <property type="entry name" value="S4"/>
    <property type="match status" value="1"/>
</dbReference>
<reference evidence="3" key="4">
    <citation type="submission" date="2019-03" db="EMBL/GenBank/DDBJ databases">
        <authorList>
            <person name="Huang Y."/>
        </authorList>
    </citation>
    <scope>NUCLEOTIDE SEQUENCE</scope>
    <source>
        <strain evidence="3">JCM 16608</strain>
    </source>
</reference>
<evidence type="ECO:0000313" key="3">
    <source>
        <dbReference type="EMBL" id="QCC77764.1"/>
    </source>
</evidence>
<accession>A0A4P7UD53</accession>
<protein>
    <submittedName>
        <fullName evidence="3">RNA-binding S4 domain-containing protein</fullName>
    </submittedName>
</protein>
<dbReference type="EMBL" id="CP038462">
    <property type="protein sequence ID" value="QCC77764.1"/>
    <property type="molecule type" value="Genomic_DNA"/>
</dbReference>
<evidence type="ECO:0000313" key="2">
    <source>
        <dbReference type="EMBL" id="GGD28657.1"/>
    </source>
</evidence>
<reference evidence="3 4" key="1">
    <citation type="journal article" date="2008" name="Int. J. Syst. Evol. Microbiol.">
        <title>Nocardioides daphniae sp. nov., isolated from Daphnia cucullata (Crustacea: Cladocera).</title>
        <authorList>
            <person name="Toth E.M."/>
            <person name="Keki Z."/>
            <person name="Homonnay Z.G."/>
            <person name="Borsodi A.K."/>
            <person name="Marialigeti K."/>
            <person name="Schumann P."/>
        </authorList>
    </citation>
    <scope>NUCLEOTIDE SEQUENCE [LARGE SCALE GENOMIC DNA]</scope>
    <source>
        <strain evidence="3 4">JCM 16608</strain>
    </source>
</reference>
<dbReference type="InterPro" id="IPR036986">
    <property type="entry name" value="S4_RNA-bd_sf"/>
</dbReference>
<dbReference type="Proteomes" id="UP000630594">
    <property type="component" value="Unassembled WGS sequence"/>
</dbReference>
<dbReference type="CDD" id="cd00165">
    <property type="entry name" value="S4"/>
    <property type="match status" value="1"/>
</dbReference>
<organism evidence="3 4">
    <name type="scientific">Nocardioides daphniae</name>
    <dbReference type="NCBI Taxonomy" id="402297"/>
    <lineage>
        <taxon>Bacteria</taxon>
        <taxon>Bacillati</taxon>
        <taxon>Actinomycetota</taxon>
        <taxon>Actinomycetes</taxon>
        <taxon>Propionibacteriales</taxon>
        <taxon>Nocardioidaceae</taxon>
        <taxon>Nocardioides</taxon>
    </lineage>
</organism>